<evidence type="ECO:0000256" key="3">
    <source>
        <dbReference type="ARBA" id="ARBA00022679"/>
    </source>
</evidence>
<feature type="binding site" evidence="6">
    <location>
        <position position="81"/>
    </location>
    <ligand>
        <name>S-adenosyl-L-methionine</name>
        <dbReference type="ChEBI" id="CHEBI:59789"/>
    </ligand>
</feature>
<reference evidence="7 8" key="2">
    <citation type="journal article" date="2010" name="Nucleic Acids Res.">
        <title>BeetleBase in 2010: revisions to provide comprehensive genomic information for Tribolium castaneum.</title>
        <authorList>
            <person name="Kim H.S."/>
            <person name="Murphy T."/>
            <person name="Xia J."/>
            <person name="Caragea D."/>
            <person name="Park Y."/>
            <person name="Beeman R.W."/>
            <person name="Lorenzen M.D."/>
            <person name="Butcher S."/>
            <person name="Manak J.R."/>
            <person name="Brown S.J."/>
        </authorList>
    </citation>
    <scope>NUCLEOTIDE SEQUENCE [LARGE SCALE GENOMIC DNA]</scope>
    <source>
        <strain evidence="7 8">Georgia GA2</strain>
    </source>
</reference>
<evidence type="ECO:0000256" key="1">
    <source>
        <dbReference type="ARBA" id="ARBA00005878"/>
    </source>
</evidence>
<keyword evidence="4 6" id="KW-0949">S-adenosyl-L-methionine</keyword>
<accession>D7ELH7</accession>
<comment type="similarity">
    <text evidence="1 5">Belongs to the methyltransferase superfamily. METTL16/RlmF family.</text>
</comment>
<keyword evidence="8" id="KW-1185">Reference proteome</keyword>
<keyword evidence="3 5" id="KW-0808">Transferase</keyword>
<dbReference type="EC" id="2.1.1.-" evidence="5"/>
<dbReference type="STRING" id="7070.D7ELH7"/>
<dbReference type="GO" id="GO:0070475">
    <property type="term" value="P:rRNA base methylation"/>
    <property type="evidence" value="ECO:0000318"/>
    <property type="project" value="GO_Central"/>
</dbReference>
<dbReference type="OrthoDB" id="514248at2759"/>
<dbReference type="eggNOG" id="KOG2912">
    <property type="taxonomic scope" value="Eukaryota"/>
</dbReference>
<dbReference type="InterPro" id="IPR017182">
    <property type="entry name" value="METTL16/PsiM"/>
</dbReference>
<protein>
    <recommendedName>
        <fullName evidence="5">U6 small nuclear RNA (adenine-(43)-N(6))-methyltransferase</fullName>
        <ecNumber evidence="5">2.1.1.-</ecNumber>
    </recommendedName>
</protein>
<dbReference type="InParanoid" id="D7ELH7"/>
<dbReference type="InterPro" id="IPR010286">
    <property type="entry name" value="METTL16/RlmF"/>
</dbReference>
<dbReference type="PIRSF" id="PIRSF037350">
    <property type="entry name" value="Mtase_ZK1128_prd"/>
    <property type="match status" value="1"/>
</dbReference>
<proteinExistence type="inferred from homology"/>
<keyword evidence="2 5" id="KW-0489">Methyltransferase</keyword>
<dbReference type="InterPro" id="IPR029063">
    <property type="entry name" value="SAM-dependent_MTases_sf"/>
</dbReference>
<evidence type="ECO:0000313" key="7">
    <source>
        <dbReference type="EMBL" id="EFA12179.1"/>
    </source>
</evidence>
<evidence type="ECO:0000256" key="5">
    <source>
        <dbReference type="PIRNR" id="PIRNR037350"/>
    </source>
</evidence>
<name>D7ELH7_TRICA</name>
<feature type="binding site" evidence="6">
    <location>
        <position position="130"/>
    </location>
    <ligand>
        <name>S-adenosyl-L-methionine</name>
        <dbReference type="ChEBI" id="CHEBI:59789"/>
    </ligand>
</feature>
<gene>
    <name evidence="7" type="primary">AUGUSTUS-3.0.2_02332</name>
    <name evidence="7" type="ORF">TcasGA2_TC002332</name>
</gene>
<sequence>MSMNQYMHPRNIYKQPPNFKQLALDYPEFRKYATQDVSGKVTIDFKNVGALRALTCTLLKKDFDLNIEIPPGKLIPTIPLRLNYILWLEDLLNLAGGPPQARGIDIGTGASCIYPLLAARKSQWSMVATEIDPESLKCATANVANNHLEGLVTVMGAQKDSLLAQVLEKFPGDFDFCMCNPPFFSTPLELHPFFKARKVKRPHPKNAFCASVDEVVATGGEVSYISRLVEESKAWGPRVAIYTSMVGHKSSLPPLKKLIREVGAVSFKQTEFCQGHTTRWGLAWTFRDVDLTKIPDSLISAKQKMAKPLLYQIPKGEDSKYKVSVVCERLVGVFKELQFDFQEIKRVRGLVEFVVVAFADTWSHQRRKRREKLRFSDGGRKCDNNNLDSPERGDVCEKLAELGVGGSPSSKRALEEDCGFYNAKKRKTESDDCNSEKIYLKAKISVARVGDCIGLELVFFEGKGTKEALHQVLQFIKNNLMKD</sequence>
<feature type="binding site" evidence="6">
    <location>
        <position position="180"/>
    </location>
    <ligand>
        <name>S-adenosyl-L-methionine</name>
        <dbReference type="ChEBI" id="CHEBI:59789"/>
    </ligand>
</feature>
<dbReference type="KEGG" id="tca:661821"/>
<dbReference type="HOGENOM" id="CLU_027534_0_0_1"/>
<evidence type="ECO:0000256" key="6">
    <source>
        <dbReference type="PIRSR" id="PIRSR037350-1"/>
    </source>
</evidence>
<dbReference type="EMBL" id="KQ973000">
    <property type="protein sequence ID" value="EFA12179.1"/>
    <property type="molecule type" value="Genomic_DNA"/>
</dbReference>
<dbReference type="PANTHER" id="PTHR13393:SF0">
    <property type="entry name" value="RNA N6-ADENOSINE-METHYLTRANSFERASE METTL16"/>
    <property type="match status" value="1"/>
</dbReference>
<evidence type="ECO:0000313" key="8">
    <source>
        <dbReference type="Proteomes" id="UP000007266"/>
    </source>
</evidence>
<dbReference type="CDD" id="cd02440">
    <property type="entry name" value="AdoMet_MTases"/>
    <property type="match status" value="1"/>
</dbReference>
<evidence type="ECO:0000256" key="4">
    <source>
        <dbReference type="ARBA" id="ARBA00022691"/>
    </source>
</evidence>
<dbReference type="GO" id="GO:0005634">
    <property type="term" value="C:nucleus"/>
    <property type="evidence" value="ECO:0000318"/>
    <property type="project" value="GO_Central"/>
</dbReference>
<dbReference type="SUPFAM" id="SSF53335">
    <property type="entry name" value="S-adenosyl-L-methionine-dependent methyltransferases"/>
    <property type="match status" value="1"/>
</dbReference>
<dbReference type="AlphaFoldDB" id="D7ELH7"/>
<dbReference type="Gene3D" id="3.40.50.150">
    <property type="entry name" value="Vaccinia Virus protein VP39"/>
    <property type="match status" value="1"/>
</dbReference>
<dbReference type="Pfam" id="PF05971">
    <property type="entry name" value="Methyltransf_10"/>
    <property type="match status" value="1"/>
</dbReference>
<dbReference type="Proteomes" id="UP000007266">
    <property type="component" value="Unassembled WGS sequence"/>
</dbReference>
<evidence type="ECO:0000256" key="2">
    <source>
        <dbReference type="ARBA" id="ARBA00022603"/>
    </source>
</evidence>
<feature type="binding site" evidence="6">
    <location>
        <position position="107"/>
    </location>
    <ligand>
        <name>S-adenosyl-L-methionine</name>
        <dbReference type="ChEBI" id="CHEBI:59789"/>
    </ligand>
</feature>
<dbReference type="OMA" id="TEFCQGH"/>
<dbReference type="PhylomeDB" id="D7ELH7"/>
<organism evidence="7 8">
    <name type="scientific">Tribolium castaneum</name>
    <name type="common">Red flour beetle</name>
    <dbReference type="NCBI Taxonomy" id="7070"/>
    <lineage>
        <taxon>Eukaryota</taxon>
        <taxon>Metazoa</taxon>
        <taxon>Ecdysozoa</taxon>
        <taxon>Arthropoda</taxon>
        <taxon>Hexapoda</taxon>
        <taxon>Insecta</taxon>
        <taxon>Pterygota</taxon>
        <taxon>Neoptera</taxon>
        <taxon>Endopterygota</taxon>
        <taxon>Coleoptera</taxon>
        <taxon>Polyphaga</taxon>
        <taxon>Cucujiformia</taxon>
        <taxon>Tenebrionidae</taxon>
        <taxon>Tenebrionidae incertae sedis</taxon>
        <taxon>Tribolium</taxon>
    </lineage>
</organism>
<reference evidence="7 8" key="1">
    <citation type="journal article" date="2008" name="Nature">
        <title>The genome of the model beetle and pest Tribolium castaneum.</title>
        <authorList>
            <consortium name="Tribolium Genome Sequencing Consortium"/>
            <person name="Richards S."/>
            <person name="Gibbs R.A."/>
            <person name="Weinstock G.M."/>
            <person name="Brown S.J."/>
            <person name="Denell R."/>
            <person name="Beeman R.W."/>
            <person name="Gibbs R."/>
            <person name="Beeman R.W."/>
            <person name="Brown S.J."/>
            <person name="Bucher G."/>
            <person name="Friedrich M."/>
            <person name="Grimmelikhuijzen C.J."/>
            <person name="Klingler M."/>
            <person name="Lorenzen M."/>
            <person name="Richards S."/>
            <person name="Roth S."/>
            <person name="Schroder R."/>
            <person name="Tautz D."/>
            <person name="Zdobnov E.M."/>
            <person name="Muzny D."/>
            <person name="Gibbs R.A."/>
            <person name="Weinstock G.M."/>
            <person name="Attaway T."/>
            <person name="Bell S."/>
            <person name="Buhay C.J."/>
            <person name="Chandrabose M.N."/>
            <person name="Chavez D."/>
            <person name="Clerk-Blankenburg K.P."/>
            <person name="Cree A."/>
            <person name="Dao M."/>
            <person name="Davis C."/>
            <person name="Chacko J."/>
            <person name="Dinh H."/>
            <person name="Dugan-Rocha S."/>
            <person name="Fowler G."/>
            <person name="Garner T.T."/>
            <person name="Garnes J."/>
            <person name="Gnirke A."/>
            <person name="Hawes A."/>
            <person name="Hernandez J."/>
            <person name="Hines S."/>
            <person name="Holder M."/>
            <person name="Hume J."/>
            <person name="Jhangiani S.N."/>
            <person name="Joshi V."/>
            <person name="Khan Z.M."/>
            <person name="Jackson L."/>
            <person name="Kovar C."/>
            <person name="Kowis A."/>
            <person name="Lee S."/>
            <person name="Lewis L.R."/>
            <person name="Margolis J."/>
            <person name="Morgan M."/>
            <person name="Nazareth L.V."/>
            <person name="Nguyen N."/>
            <person name="Okwuonu G."/>
            <person name="Parker D."/>
            <person name="Richards S."/>
            <person name="Ruiz S.J."/>
            <person name="Santibanez J."/>
            <person name="Savard J."/>
            <person name="Scherer S.E."/>
            <person name="Schneider B."/>
            <person name="Sodergren E."/>
            <person name="Tautz D."/>
            <person name="Vattahil S."/>
            <person name="Villasana D."/>
            <person name="White C.S."/>
            <person name="Wright R."/>
            <person name="Park Y."/>
            <person name="Beeman R.W."/>
            <person name="Lord J."/>
            <person name="Oppert B."/>
            <person name="Lorenzen M."/>
            <person name="Brown S."/>
            <person name="Wang L."/>
            <person name="Savard J."/>
            <person name="Tautz D."/>
            <person name="Richards S."/>
            <person name="Weinstock G."/>
            <person name="Gibbs R.A."/>
            <person name="Liu Y."/>
            <person name="Worley K."/>
            <person name="Weinstock G."/>
            <person name="Elsik C.G."/>
            <person name="Reese J.T."/>
            <person name="Elhaik E."/>
            <person name="Landan G."/>
            <person name="Graur D."/>
            <person name="Arensburger P."/>
            <person name="Atkinson P."/>
            <person name="Beeman R.W."/>
            <person name="Beidler J."/>
            <person name="Brown S.J."/>
            <person name="Demuth J.P."/>
            <person name="Drury D.W."/>
            <person name="Du Y.Z."/>
            <person name="Fujiwara H."/>
            <person name="Lorenzen M."/>
            <person name="Maselli V."/>
            <person name="Osanai M."/>
            <person name="Park Y."/>
            <person name="Robertson H.M."/>
            <person name="Tu Z."/>
            <person name="Wang J.J."/>
            <person name="Wang S."/>
            <person name="Richards S."/>
            <person name="Song H."/>
            <person name="Zhang L."/>
            <person name="Sodergren E."/>
            <person name="Werner D."/>
            <person name="Stanke M."/>
            <person name="Morgenstern B."/>
            <person name="Solovyev V."/>
            <person name="Kosarev P."/>
            <person name="Brown G."/>
            <person name="Chen H.C."/>
            <person name="Ermolaeva O."/>
            <person name="Hlavina W."/>
            <person name="Kapustin Y."/>
            <person name="Kiryutin B."/>
            <person name="Kitts P."/>
            <person name="Maglott D."/>
            <person name="Pruitt K."/>
            <person name="Sapojnikov V."/>
            <person name="Souvorov A."/>
            <person name="Mackey A.J."/>
            <person name="Waterhouse R.M."/>
            <person name="Wyder S."/>
            <person name="Zdobnov E.M."/>
            <person name="Zdobnov E.M."/>
            <person name="Wyder S."/>
            <person name="Kriventseva E.V."/>
            <person name="Kadowaki T."/>
            <person name="Bork P."/>
            <person name="Aranda M."/>
            <person name="Bao R."/>
            <person name="Beermann A."/>
            <person name="Berns N."/>
            <person name="Bolognesi R."/>
            <person name="Bonneton F."/>
            <person name="Bopp D."/>
            <person name="Brown S.J."/>
            <person name="Bucher G."/>
            <person name="Butts T."/>
            <person name="Chaumot A."/>
            <person name="Denell R.E."/>
            <person name="Ferrier D.E."/>
            <person name="Friedrich M."/>
            <person name="Gordon C.M."/>
            <person name="Jindra M."/>
            <person name="Klingler M."/>
            <person name="Lan Q."/>
            <person name="Lattorff H.M."/>
            <person name="Laudet V."/>
            <person name="von Levetsow C."/>
            <person name="Liu Z."/>
            <person name="Lutz R."/>
            <person name="Lynch J.A."/>
            <person name="da Fonseca R.N."/>
            <person name="Posnien N."/>
            <person name="Reuter R."/>
            <person name="Roth S."/>
            <person name="Savard J."/>
            <person name="Schinko J.B."/>
            <person name="Schmitt C."/>
            <person name="Schoppmeier M."/>
            <person name="Schroder R."/>
            <person name="Shippy T.D."/>
            <person name="Simonnet F."/>
            <person name="Marques-Souza H."/>
            <person name="Tautz D."/>
            <person name="Tomoyasu Y."/>
            <person name="Trauner J."/>
            <person name="Van der Zee M."/>
            <person name="Vervoort M."/>
            <person name="Wittkopp N."/>
            <person name="Wimmer E.A."/>
            <person name="Yang X."/>
            <person name="Jones A.K."/>
            <person name="Sattelle D.B."/>
            <person name="Ebert P.R."/>
            <person name="Nelson D."/>
            <person name="Scott J.G."/>
            <person name="Beeman R.W."/>
            <person name="Muthukrishnan S."/>
            <person name="Kramer K.J."/>
            <person name="Arakane Y."/>
            <person name="Beeman R.W."/>
            <person name="Zhu Q."/>
            <person name="Hogenkamp D."/>
            <person name="Dixit R."/>
            <person name="Oppert B."/>
            <person name="Jiang H."/>
            <person name="Zou Z."/>
            <person name="Marshall J."/>
            <person name="Elpidina E."/>
            <person name="Vinokurov K."/>
            <person name="Oppert C."/>
            <person name="Zou Z."/>
            <person name="Evans J."/>
            <person name="Lu Z."/>
            <person name="Zhao P."/>
            <person name="Sumathipala N."/>
            <person name="Altincicek B."/>
            <person name="Vilcinskas A."/>
            <person name="Williams M."/>
            <person name="Hultmark D."/>
            <person name="Hetru C."/>
            <person name="Jiang H."/>
            <person name="Grimmelikhuijzen C.J."/>
            <person name="Hauser F."/>
            <person name="Cazzamali G."/>
            <person name="Williamson M."/>
            <person name="Park Y."/>
            <person name="Li B."/>
            <person name="Tanaka Y."/>
            <person name="Predel R."/>
            <person name="Neupert S."/>
            <person name="Schachtner J."/>
            <person name="Verleyen P."/>
            <person name="Raible F."/>
            <person name="Bork P."/>
            <person name="Friedrich M."/>
            <person name="Walden K.K."/>
            <person name="Robertson H.M."/>
            <person name="Angeli S."/>
            <person name="Foret S."/>
            <person name="Bucher G."/>
            <person name="Schuetz S."/>
            <person name="Maleszka R."/>
            <person name="Wimmer E.A."/>
            <person name="Beeman R.W."/>
            <person name="Lorenzen M."/>
            <person name="Tomoyasu Y."/>
            <person name="Miller S.C."/>
            <person name="Grossmann D."/>
            <person name="Bucher G."/>
        </authorList>
    </citation>
    <scope>NUCLEOTIDE SEQUENCE [LARGE SCALE GENOMIC DNA]</scope>
    <source>
        <strain evidence="7 8">Georgia GA2</strain>
    </source>
</reference>
<dbReference type="FunCoup" id="D7ELH7">
    <property type="interactions" value="1831"/>
</dbReference>
<dbReference type="GO" id="GO:0052907">
    <property type="term" value="F:23S rRNA (adenine(1618)-N(6))-methyltransferase activity"/>
    <property type="evidence" value="ECO:0000318"/>
    <property type="project" value="GO_Central"/>
</dbReference>
<dbReference type="PANTHER" id="PTHR13393">
    <property type="entry name" value="SAM-DEPENDENT METHYLTRANSFERASE"/>
    <property type="match status" value="1"/>
</dbReference>